<dbReference type="EMBL" id="UINC01007932">
    <property type="protein sequence ID" value="SVA35722.1"/>
    <property type="molecule type" value="Genomic_DNA"/>
</dbReference>
<dbReference type="AlphaFoldDB" id="A0A381V5S5"/>
<proteinExistence type="predicted"/>
<gene>
    <name evidence="1" type="ORF">METZ01_LOCUS88576</name>
</gene>
<protein>
    <submittedName>
        <fullName evidence="1">Uncharacterized protein</fullName>
    </submittedName>
</protein>
<organism evidence="1">
    <name type="scientific">marine metagenome</name>
    <dbReference type="NCBI Taxonomy" id="408172"/>
    <lineage>
        <taxon>unclassified sequences</taxon>
        <taxon>metagenomes</taxon>
        <taxon>ecological metagenomes</taxon>
    </lineage>
</organism>
<feature type="non-terminal residue" evidence="1">
    <location>
        <position position="38"/>
    </location>
</feature>
<reference evidence="1" key="1">
    <citation type="submission" date="2018-05" db="EMBL/GenBank/DDBJ databases">
        <authorList>
            <person name="Lanie J.A."/>
            <person name="Ng W.-L."/>
            <person name="Kazmierczak K.M."/>
            <person name="Andrzejewski T.M."/>
            <person name="Davidsen T.M."/>
            <person name="Wayne K.J."/>
            <person name="Tettelin H."/>
            <person name="Glass J.I."/>
            <person name="Rusch D."/>
            <person name="Podicherti R."/>
            <person name="Tsui H.-C.T."/>
            <person name="Winkler M.E."/>
        </authorList>
    </citation>
    <scope>NUCLEOTIDE SEQUENCE</scope>
</reference>
<evidence type="ECO:0000313" key="1">
    <source>
        <dbReference type="EMBL" id="SVA35722.1"/>
    </source>
</evidence>
<accession>A0A381V5S5</accession>
<sequence length="38" mass="4174">MVPYLVAGLRLQVDTGNASIGEVFRDPPRLGDTRSEQD</sequence>
<name>A0A381V5S5_9ZZZZ</name>